<dbReference type="RefSeq" id="WP_258302774.1">
    <property type="nucleotide sequence ID" value="NZ_CP078063.1"/>
</dbReference>
<dbReference type="InterPro" id="IPR012337">
    <property type="entry name" value="RNaseH-like_sf"/>
</dbReference>
<name>A0ABY5RGU6_HALLR</name>
<feature type="domain" description="YprB ribonuclease H-like" evidence="1">
    <location>
        <begin position="16"/>
        <end position="123"/>
    </location>
</feature>
<dbReference type="Pfam" id="PF13482">
    <property type="entry name" value="RNase_H_2"/>
    <property type="match status" value="1"/>
</dbReference>
<evidence type="ECO:0000259" key="1">
    <source>
        <dbReference type="Pfam" id="PF13482"/>
    </source>
</evidence>
<dbReference type="GeneID" id="74527724"/>
<reference evidence="2" key="1">
    <citation type="submission" date="2021-07" db="EMBL/GenBank/DDBJ databases">
        <title>Studies on halocins as antimicrobial molecules from haloarchaea.</title>
        <authorList>
            <person name="Kumar S."/>
            <person name="Khare S.K."/>
        </authorList>
    </citation>
    <scope>NUCLEOTIDE SEQUENCE</scope>
    <source>
        <strain evidence="2">NCIM 5678</strain>
    </source>
</reference>
<dbReference type="EMBL" id="CP078063">
    <property type="protein sequence ID" value="UVE50775.1"/>
    <property type="molecule type" value="Genomic_DNA"/>
</dbReference>
<protein>
    <submittedName>
        <fullName evidence="2">Ribonuclease H-like domain-containing protein</fullName>
    </submittedName>
</protein>
<evidence type="ECO:0000313" key="3">
    <source>
        <dbReference type="Proteomes" id="UP001058330"/>
    </source>
</evidence>
<organism evidence="2 3">
    <name type="scientific">Haloferax larsenii</name>
    <dbReference type="NCBI Taxonomy" id="302484"/>
    <lineage>
        <taxon>Archaea</taxon>
        <taxon>Methanobacteriati</taxon>
        <taxon>Methanobacteriota</taxon>
        <taxon>Stenosarchaea group</taxon>
        <taxon>Halobacteria</taxon>
        <taxon>Halobacteriales</taxon>
        <taxon>Haloferacaceae</taxon>
        <taxon>Haloferax</taxon>
    </lineage>
</organism>
<gene>
    <name evidence="2" type="ORF">KU306_02475</name>
</gene>
<sequence>MRFNRNDLGYDRIATFDIETTHWDASQGEVVSIGLAVHERGTPLSNAEYKLLHRKPALDEAALIREAYTWLDEIDAGYLVSFNGRDFDFPFCDERLEHLGASIDHPKLHTPQSHLDLLHDDRKALANQRGEKWPSLEEVLVAYGESPEPLMWKGEPLDNTRFGKELGPALLNSVANNDQVTAEKLMTTVEEYLRDDLKKNLRMYYYDIGELEPPVPAND</sequence>
<dbReference type="Proteomes" id="UP001058330">
    <property type="component" value="Chromosome"/>
</dbReference>
<dbReference type="InterPro" id="IPR038720">
    <property type="entry name" value="YprB_RNase_H-like_dom"/>
</dbReference>
<keyword evidence="3" id="KW-1185">Reference proteome</keyword>
<dbReference type="Gene3D" id="3.30.420.10">
    <property type="entry name" value="Ribonuclease H-like superfamily/Ribonuclease H"/>
    <property type="match status" value="1"/>
</dbReference>
<accession>A0ABY5RGU6</accession>
<evidence type="ECO:0000313" key="2">
    <source>
        <dbReference type="EMBL" id="UVE50775.1"/>
    </source>
</evidence>
<dbReference type="SUPFAM" id="SSF53098">
    <property type="entry name" value="Ribonuclease H-like"/>
    <property type="match status" value="1"/>
</dbReference>
<proteinExistence type="predicted"/>
<dbReference type="InterPro" id="IPR036397">
    <property type="entry name" value="RNaseH_sf"/>
</dbReference>